<sequence length="120" mass="14284">MYTLALDCGISPADFWNASPMEICDLMESHRRIERQQAKQRINQDFIMAEVNARYLAMAMDGKGEIPKVWEYYPELYADEKTQYETRMAADAMEDYKARRLDYVREFNRRRKKQKGGEPE</sequence>
<dbReference type="EMBL" id="CP029487">
    <property type="protein sequence ID" value="QCT71936.1"/>
    <property type="molecule type" value="Genomic_DNA"/>
</dbReference>
<dbReference type="AlphaFoldDB" id="A0A2A5TAI8"/>
<accession>A0A2A5TAI8</accession>
<gene>
    <name evidence="1" type="ORF">CPZ25_011545</name>
</gene>
<keyword evidence="2" id="KW-1185">Reference proteome</keyword>
<dbReference type="Proteomes" id="UP000218387">
    <property type="component" value="Chromosome"/>
</dbReference>
<evidence type="ECO:0000313" key="2">
    <source>
        <dbReference type="Proteomes" id="UP000218387"/>
    </source>
</evidence>
<organism evidence="1 2">
    <name type="scientific">Eubacterium maltosivorans</name>
    <dbReference type="NCBI Taxonomy" id="2041044"/>
    <lineage>
        <taxon>Bacteria</taxon>
        <taxon>Bacillati</taxon>
        <taxon>Bacillota</taxon>
        <taxon>Clostridia</taxon>
        <taxon>Eubacteriales</taxon>
        <taxon>Eubacteriaceae</taxon>
        <taxon>Eubacterium</taxon>
    </lineage>
</organism>
<dbReference type="RefSeq" id="WP_073383690.1">
    <property type="nucleotide sequence ID" value="NZ_CABJDW020000007.1"/>
</dbReference>
<protein>
    <submittedName>
        <fullName evidence="1">Uncharacterized protein</fullName>
    </submittedName>
</protein>
<proteinExistence type="predicted"/>
<evidence type="ECO:0000313" key="1">
    <source>
        <dbReference type="EMBL" id="QCT71936.1"/>
    </source>
</evidence>
<name>A0A2A5TAI8_EUBML</name>
<reference evidence="1 2" key="1">
    <citation type="submission" date="2018-05" db="EMBL/GenBank/DDBJ databases">
        <title>Genome comparison of Eubacterium sp.</title>
        <authorList>
            <person name="Feng Y."/>
            <person name="Sanchez-Andrea I."/>
            <person name="Stams A.J.M."/>
            <person name="De Vos W.M."/>
        </authorList>
    </citation>
    <scope>NUCLEOTIDE SEQUENCE [LARGE SCALE GENOMIC DNA]</scope>
    <source>
        <strain evidence="1 2">YI</strain>
    </source>
</reference>
<dbReference type="KEGG" id="emt:CPZ25_011545"/>